<feature type="region of interest" description="Disordered" evidence="4">
    <location>
        <begin position="200"/>
        <end position="321"/>
    </location>
</feature>
<dbReference type="AlphaFoldDB" id="A0A8D8T6W9"/>
<dbReference type="GO" id="GO:0008757">
    <property type="term" value="F:S-adenosylmethionine-dependent methyltransferase activity"/>
    <property type="evidence" value="ECO:0007669"/>
    <property type="project" value="UniProtKB-ARBA"/>
</dbReference>
<dbReference type="SUPFAM" id="SSF82199">
    <property type="entry name" value="SET domain"/>
    <property type="match status" value="1"/>
</dbReference>
<accession>A0A8D8T6W9</accession>
<dbReference type="GO" id="GO:0005737">
    <property type="term" value="C:cytoplasm"/>
    <property type="evidence" value="ECO:0007669"/>
    <property type="project" value="TreeGrafter"/>
</dbReference>
<proteinExistence type="predicted"/>
<name>A0A8D8T6W9_9HEMI</name>
<dbReference type="InterPro" id="IPR001214">
    <property type="entry name" value="SET_dom"/>
</dbReference>
<dbReference type="GO" id="GO:0008276">
    <property type="term" value="F:protein methyltransferase activity"/>
    <property type="evidence" value="ECO:0007669"/>
    <property type="project" value="UniProtKB-ARBA"/>
</dbReference>
<evidence type="ECO:0000256" key="4">
    <source>
        <dbReference type="SAM" id="MobiDB-lite"/>
    </source>
</evidence>
<keyword evidence="2" id="KW-0808">Transferase</keyword>
<evidence type="ECO:0000313" key="6">
    <source>
        <dbReference type="EMBL" id="CAG6680744.1"/>
    </source>
</evidence>
<dbReference type="SMART" id="SM00317">
    <property type="entry name" value="SET"/>
    <property type="match status" value="1"/>
</dbReference>
<evidence type="ECO:0000256" key="2">
    <source>
        <dbReference type="ARBA" id="ARBA00022679"/>
    </source>
</evidence>
<keyword evidence="3" id="KW-0949">S-adenosyl-L-methionine</keyword>
<sequence length="826" mass="92398">MNIGTKDFLNRLTSNTDLQRSVQIAQSNEDRLNLVLQHLVEKEIGFLEHFQNVWKTINVKDYNRSLAAKNSANVEFGAKRCHSALLKTNDGLSLAPPGSDLFPVLYGNRSAILFDLKHYQDCLANIELALSGKCPPSLKPKMLFRKAKCLQLLNDSETAEKVYQASLKEIETILTGEIGGVERKQYEDLKKKMEKSWREVSEEKRAQEKLNENGKKSLQERRSEKKGVSRKKCLQKRSSDIQDVSLETNLQDRISENNDDLSQEEPLIQERISENGSRKKRSSKERTPDMKNLPRDKSLLQERVSESDDSSSTPFELSLPSTNPVIPVASKSVTLSHSESFGRSVTAVQDISPGEIIIVEQPTVSVLRPETLFRLTHCHACLSRCVNSCIPCDTCDVLYCDAECKVRSSKSYHRTECWTLNVVKQMEMFGIVEMLALRFVLQETKQGQDVGALWRRTAHVAAVATKNGEEIPHTATANVNGTPHTGIHSENQNFRDLPSDTEVLREFPSDNEVLRDFPSLVYQLETNEDGREASDRITRAVKAVILCELLRIDGVFQDSIGECSGAQCNPSSSSGCNGVSKIPPSNRSDCGDVTRLSGCALQFASLLVHYFQAVACNAHDVNTFFSSPSGGSADPVQIGGGLYPFCSMVNHACDPNVVRHSQGTTVIVTSLKTIRRGQQLFDNYGVHYATHDRPHRKTYLWSQYRFHCACVACQDNYPLFKPVQEGNLIFRADLVVSPACQSEILNSEESFNEVLAEMMDSFGSGGGGGVANVKKKLSVVIRYMKLLNQYVRGPRQEFEKCQETYKRLMCYVTNCVMLEQGEEAPE</sequence>
<dbReference type="Gene3D" id="1.25.40.10">
    <property type="entry name" value="Tetratricopeptide repeat domain"/>
    <property type="match status" value="1"/>
</dbReference>
<dbReference type="Gene3D" id="1.10.220.160">
    <property type="match status" value="1"/>
</dbReference>
<dbReference type="Gene3D" id="2.170.270.10">
    <property type="entry name" value="SET domain"/>
    <property type="match status" value="2"/>
</dbReference>
<protein>
    <submittedName>
        <fullName evidence="6">SET and MYND domain-containing protein 4</fullName>
    </submittedName>
</protein>
<dbReference type="CDD" id="cd10536">
    <property type="entry name" value="SET_SMYD4"/>
    <property type="match status" value="1"/>
</dbReference>
<dbReference type="GO" id="GO:0042826">
    <property type="term" value="F:histone deacetylase binding"/>
    <property type="evidence" value="ECO:0007669"/>
    <property type="project" value="TreeGrafter"/>
</dbReference>
<organism evidence="6">
    <name type="scientific">Cacopsylla melanoneura</name>
    <dbReference type="NCBI Taxonomy" id="428564"/>
    <lineage>
        <taxon>Eukaryota</taxon>
        <taxon>Metazoa</taxon>
        <taxon>Ecdysozoa</taxon>
        <taxon>Arthropoda</taxon>
        <taxon>Hexapoda</taxon>
        <taxon>Insecta</taxon>
        <taxon>Pterygota</taxon>
        <taxon>Neoptera</taxon>
        <taxon>Paraneoptera</taxon>
        <taxon>Hemiptera</taxon>
        <taxon>Sternorrhyncha</taxon>
        <taxon>Psylloidea</taxon>
        <taxon>Psyllidae</taxon>
        <taxon>Psyllinae</taxon>
        <taxon>Cacopsylla</taxon>
    </lineage>
</organism>
<dbReference type="Pfam" id="PF00856">
    <property type="entry name" value="SET"/>
    <property type="match status" value="1"/>
</dbReference>
<dbReference type="InterPro" id="IPR044421">
    <property type="entry name" value="SMYD4_SET"/>
</dbReference>
<feature type="compositionally biased region" description="Polar residues" evidence="4">
    <location>
        <begin position="241"/>
        <end position="252"/>
    </location>
</feature>
<dbReference type="SUPFAM" id="SSF48452">
    <property type="entry name" value="TPR-like"/>
    <property type="match status" value="1"/>
</dbReference>
<evidence type="ECO:0000259" key="5">
    <source>
        <dbReference type="PROSITE" id="PS50280"/>
    </source>
</evidence>
<evidence type="ECO:0000256" key="1">
    <source>
        <dbReference type="ARBA" id="ARBA00022603"/>
    </source>
</evidence>
<dbReference type="PANTHER" id="PTHR46165:SF6">
    <property type="entry name" value="SET AND MYND DOMAIN-CONTAINING PROTEIN 4-LIKE PROTEIN"/>
    <property type="match status" value="1"/>
</dbReference>
<dbReference type="InterPro" id="IPR011990">
    <property type="entry name" value="TPR-like_helical_dom_sf"/>
</dbReference>
<feature type="domain" description="SET" evidence="5">
    <location>
        <begin position="331"/>
        <end position="685"/>
    </location>
</feature>
<dbReference type="PROSITE" id="PS50280">
    <property type="entry name" value="SET"/>
    <property type="match status" value="1"/>
</dbReference>
<dbReference type="InterPro" id="IPR046341">
    <property type="entry name" value="SET_dom_sf"/>
</dbReference>
<feature type="compositionally biased region" description="Basic and acidic residues" evidence="4">
    <location>
        <begin position="284"/>
        <end position="306"/>
    </location>
</feature>
<dbReference type="PANTHER" id="PTHR46165">
    <property type="entry name" value="SET AND MYND DOMAIN-CONTAINING PROTEIN 4"/>
    <property type="match status" value="1"/>
</dbReference>
<dbReference type="GO" id="GO:0008170">
    <property type="term" value="F:N-methyltransferase activity"/>
    <property type="evidence" value="ECO:0007669"/>
    <property type="project" value="UniProtKB-ARBA"/>
</dbReference>
<feature type="compositionally biased region" description="Polar residues" evidence="4">
    <location>
        <begin position="310"/>
        <end position="321"/>
    </location>
</feature>
<keyword evidence="1" id="KW-0489">Methyltransferase</keyword>
<dbReference type="GO" id="GO:0032259">
    <property type="term" value="P:methylation"/>
    <property type="evidence" value="ECO:0007669"/>
    <property type="project" value="UniProtKB-KW"/>
</dbReference>
<dbReference type="EMBL" id="HBUF01253205">
    <property type="protein sequence ID" value="CAG6680744.1"/>
    <property type="molecule type" value="Transcribed_RNA"/>
</dbReference>
<evidence type="ECO:0000256" key="3">
    <source>
        <dbReference type="ARBA" id="ARBA00022691"/>
    </source>
</evidence>
<reference evidence="6" key="1">
    <citation type="submission" date="2021-05" db="EMBL/GenBank/DDBJ databases">
        <authorList>
            <person name="Alioto T."/>
            <person name="Alioto T."/>
            <person name="Gomez Garrido J."/>
        </authorList>
    </citation>
    <scope>NUCLEOTIDE SEQUENCE</scope>
</reference>
<dbReference type="Gene3D" id="6.10.140.2220">
    <property type="match status" value="1"/>
</dbReference>
<dbReference type="InterPro" id="IPR052097">
    <property type="entry name" value="SET-MYND_domain_protein"/>
</dbReference>
<feature type="compositionally biased region" description="Basic and acidic residues" evidence="4">
    <location>
        <begin position="200"/>
        <end position="227"/>
    </location>
</feature>
<dbReference type="GO" id="GO:0005634">
    <property type="term" value="C:nucleus"/>
    <property type="evidence" value="ECO:0007669"/>
    <property type="project" value="TreeGrafter"/>
</dbReference>